<name>A0AAQ4CR30_9CREN</name>
<dbReference type="SUPFAM" id="SSF53254">
    <property type="entry name" value="Phosphoglycerate mutase-like"/>
    <property type="match status" value="1"/>
</dbReference>
<dbReference type="EMBL" id="AP025226">
    <property type="protein sequence ID" value="BDB98261.1"/>
    <property type="molecule type" value="Genomic_DNA"/>
</dbReference>
<evidence type="ECO:0000256" key="1">
    <source>
        <dbReference type="ARBA" id="ARBA00022801"/>
    </source>
</evidence>
<dbReference type="RefSeq" id="WP_229572174.1">
    <property type="nucleotide sequence ID" value="NZ_AP025226.1"/>
</dbReference>
<dbReference type="GO" id="GO:0005737">
    <property type="term" value="C:cytoplasm"/>
    <property type="evidence" value="ECO:0007669"/>
    <property type="project" value="InterPro"/>
</dbReference>
<dbReference type="Proteomes" id="UP001319921">
    <property type="component" value="Chromosome"/>
</dbReference>
<dbReference type="KEGG" id="scas:SACC_12780"/>
<keyword evidence="4" id="KW-1185">Reference proteome</keyword>
<keyword evidence="1" id="KW-0378">Hydrolase</keyword>
<evidence type="ECO:0000313" key="3">
    <source>
        <dbReference type="EMBL" id="BDB98261.1"/>
    </source>
</evidence>
<gene>
    <name evidence="3" type="ORF">SACC_12780</name>
</gene>
<dbReference type="AlphaFoldDB" id="A0AAQ4CR30"/>
<evidence type="ECO:0000313" key="4">
    <source>
        <dbReference type="Proteomes" id="UP001319921"/>
    </source>
</evidence>
<dbReference type="SMART" id="SM00855">
    <property type="entry name" value="PGAM"/>
    <property type="match status" value="1"/>
</dbReference>
<dbReference type="InterPro" id="IPR029033">
    <property type="entry name" value="His_PPase_superfam"/>
</dbReference>
<organism evidence="3 4">
    <name type="scientific">Saccharolobus caldissimus</name>
    <dbReference type="NCBI Taxonomy" id="1702097"/>
    <lineage>
        <taxon>Archaea</taxon>
        <taxon>Thermoproteota</taxon>
        <taxon>Thermoprotei</taxon>
        <taxon>Sulfolobales</taxon>
        <taxon>Sulfolobaceae</taxon>
        <taxon>Saccharolobus</taxon>
    </lineage>
</organism>
<feature type="binding site" evidence="2">
    <location>
        <position position="58"/>
    </location>
    <ligand>
        <name>substrate</name>
    </ligand>
</feature>
<dbReference type="Gene3D" id="3.40.50.1240">
    <property type="entry name" value="Phosphoglycerate mutase-like"/>
    <property type="match status" value="1"/>
</dbReference>
<dbReference type="PANTHER" id="PTHR20935:SF0">
    <property type="entry name" value="SERINE_THREONINE-PROTEIN PHOSPHATASE PGAM5, MITOCHONDRIAL"/>
    <property type="match status" value="1"/>
</dbReference>
<dbReference type="GeneID" id="68866017"/>
<dbReference type="NCBIfam" id="TIGR00249">
    <property type="entry name" value="sixA"/>
    <property type="match status" value="1"/>
</dbReference>
<reference evidence="3 4" key="1">
    <citation type="journal article" date="2022" name="Microbiol. Resour. Announc.">
        <title>Complete Genome Sequence of the Hyperthermophilic and Acidophilic Archaeon Saccharolobus caldissimus Strain HS-3T.</title>
        <authorList>
            <person name="Sakai H.D."/>
            <person name="Kurosawa N."/>
        </authorList>
    </citation>
    <scope>NUCLEOTIDE SEQUENCE [LARGE SCALE GENOMIC DNA]</scope>
    <source>
        <strain evidence="3 4">JCM32116</strain>
    </source>
</reference>
<dbReference type="InterPro" id="IPR004449">
    <property type="entry name" value="SixA"/>
</dbReference>
<dbReference type="CDD" id="cd07067">
    <property type="entry name" value="HP_PGM_like"/>
    <property type="match status" value="1"/>
</dbReference>
<accession>A0AAQ4CR30</accession>
<sequence length="158" mass="17930">MITLLIVRHGEAEPQINGKDDKDRRLIKKGIKQMRRVANFLDSMDYNIDRVFTSPYIRAYQSAEVILDELGEDGKKIETFSELAPDREPSEFLEKLKEMDNSTILVVGHEPYLSNLIKIITGGLVELKKGGIAVVEYNPMDNKGSLKLLLTQKVLKLI</sequence>
<protein>
    <submittedName>
        <fullName evidence="3">Phosphohistidine phosphatase SixA</fullName>
    </submittedName>
</protein>
<dbReference type="PANTHER" id="PTHR20935">
    <property type="entry name" value="PHOSPHOGLYCERATE MUTASE-RELATED"/>
    <property type="match status" value="1"/>
</dbReference>
<dbReference type="Pfam" id="PF00300">
    <property type="entry name" value="His_Phos_1"/>
    <property type="match status" value="1"/>
</dbReference>
<dbReference type="GO" id="GO:0101006">
    <property type="term" value="F:protein histidine phosphatase activity"/>
    <property type="evidence" value="ECO:0007669"/>
    <property type="project" value="InterPro"/>
</dbReference>
<evidence type="ECO:0000256" key="2">
    <source>
        <dbReference type="PIRSR" id="PIRSR613078-2"/>
    </source>
</evidence>
<dbReference type="InterPro" id="IPR013078">
    <property type="entry name" value="His_Pase_superF_clade-1"/>
</dbReference>
<proteinExistence type="predicted"/>
<dbReference type="InterPro" id="IPR051021">
    <property type="entry name" value="Mito_Ser/Thr_phosphatase"/>
</dbReference>